<keyword evidence="2" id="KW-0472">Membrane</keyword>
<feature type="region of interest" description="Disordered" evidence="1">
    <location>
        <begin position="1"/>
        <end position="54"/>
    </location>
</feature>
<evidence type="ECO:0000313" key="5">
    <source>
        <dbReference type="Proteomes" id="UP001497383"/>
    </source>
</evidence>
<proteinExistence type="predicted"/>
<feature type="transmembrane region" description="Helical" evidence="2">
    <location>
        <begin position="396"/>
        <end position="418"/>
    </location>
</feature>
<gene>
    <name evidence="4" type="ORF">LODBEIA_P23920</name>
</gene>
<name>A0ABP0ZJ58_9ASCO</name>
<dbReference type="PANTHER" id="PTHR34814:SF1">
    <property type="entry name" value="NITROSOGUANIDINE RESISTANCE PROTEIN SNG1"/>
    <property type="match status" value="1"/>
</dbReference>
<reference evidence="4 5" key="1">
    <citation type="submission" date="2024-03" db="EMBL/GenBank/DDBJ databases">
        <authorList>
            <person name="Brejova B."/>
        </authorList>
    </citation>
    <scope>NUCLEOTIDE SEQUENCE [LARGE SCALE GENOMIC DNA]</scope>
    <source>
        <strain evidence="4 5">CBS 14171</strain>
    </source>
</reference>
<protein>
    <recommendedName>
        <fullName evidence="3">DUF3533 domain-containing protein</fullName>
    </recommendedName>
</protein>
<keyword evidence="5" id="KW-1185">Reference proteome</keyword>
<dbReference type="InterPro" id="IPR022703">
    <property type="entry name" value="DUF3533"/>
</dbReference>
<feature type="domain" description="DUF3533" evidence="3">
    <location>
        <begin position="83"/>
        <end position="465"/>
    </location>
</feature>
<dbReference type="Pfam" id="PF12051">
    <property type="entry name" value="DUF3533"/>
    <property type="match status" value="1"/>
</dbReference>
<dbReference type="GeneID" id="92207588"/>
<evidence type="ECO:0000256" key="2">
    <source>
        <dbReference type="SAM" id="Phobius"/>
    </source>
</evidence>
<dbReference type="EMBL" id="OZ022407">
    <property type="protein sequence ID" value="CAK9438051.1"/>
    <property type="molecule type" value="Genomic_DNA"/>
</dbReference>
<keyword evidence="2" id="KW-0812">Transmembrane</keyword>
<feature type="transmembrane region" description="Helical" evidence="2">
    <location>
        <begin position="364"/>
        <end position="389"/>
    </location>
</feature>
<feature type="transmembrane region" description="Helical" evidence="2">
    <location>
        <begin position="329"/>
        <end position="352"/>
    </location>
</feature>
<sequence>MTRKSSDSSGRSSSKQVASIVSGNEKVADDGQSPGAQLASNGLAEEEEQQEVNSGQRNYSFFSKEFSQHRKSIVKSFFIINGTLCVFVLAVFSIYWGSFYHRSSRYRNLKMLVVNEDDSVVDGIDPVFGDSFTAMLRTPIAIENGDWRIFNTAQFQQFAQQNNESVDESIWRLVEQQEYWASIHIRANASYNYVNALRNGDTSYNITANSIVVNYQAGRDFINMQQSIVPRILLIEKLWLQHQPQVVTQLAANVSMFNSTAQMAILTHPLTFTIVDSAPFTDTVLVAPGQVGFIYMIIITFFAFNFFGDVHQQIAKSGLNKFHFLIYRYLSSILTFAVLSLFFGLVSLAFQVDFTLNYGRAGFLVYWAIAFLTMCAVGLLNEIMAMLAISVYPPLLGFWLLSWVIINISPTFGSFALMNNFYKYGYAMPIYNSFSAAKTVFFKVSKNSLGRNFGILIAWWAVLTVVFPFMLKYFGETMARKAQLATQEAARAQAVANQEKQE</sequence>
<evidence type="ECO:0000256" key="1">
    <source>
        <dbReference type="SAM" id="MobiDB-lite"/>
    </source>
</evidence>
<dbReference type="PANTHER" id="PTHR34814">
    <property type="entry name" value="NITROSOGUANIDINE RESISTANCE PROTEIN SNG1"/>
    <property type="match status" value="1"/>
</dbReference>
<feature type="transmembrane region" description="Helical" evidence="2">
    <location>
        <begin position="77"/>
        <end position="97"/>
    </location>
</feature>
<evidence type="ECO:0000313" key="4">
    <source>
        <dbReference type="EMBL" id="CAK9438051.1"/>
    </source>
</evidence>
<evidence type="ECO:0000259" key="3">
    <source>
        <dbReference type="Pfam" id="PF12051"/>
    </source>
</evidence>
<keyword evidence="2" id="KW-1133">Transmembrane helix</keyword>
<dbReference type="RefSeq" id="XP_066829330.1">
    <property type="nucleotide sequence ID" value="XM_066972386.1"/>
</dbReference>
<feature type="transmembrane region" description="Helical" evidence="2">
    <location>
        <begin position="453"/>
        <end position="471"/>
    </location>
</feature>
<feature type="transmembrane region" description="Helical" evidence="2">
    <location>
        <begin position="285"/>
        <end position="308"/>
    </location>
</feature>
<dbReference type="InterPro" id="IPR053001">
    <property type="entry name" value="MNNG_permease-like"/>
</dbReference>
<accession>A0ABP0ZJ58</accession>
<dbReference type="Proteomes" id="UP001497383">
    <property type="component" value="Chromosome 3"/>
</dbReference>
<organism evidence="4 5">
    <name type="scientific">Lodderomyces beijingensis</name>
    <dbReference type="NCBI Taxonomy" id="1775926"/>
    <lineage>
        <taxon>Eukaryota</taxon>
        <taxon>Fungi</taxon>
        <taxon>Dikarya</taxon>
        <taxon>Ascomycota</taxon>
        <taxon>Saccharomycotina</taxon>
        <taxon>Pichiomycetes</taxon>
        <taxon>Debaryomycetaceae</taxon>
        <taxon>Candida/Lodderomyces clade</taxon>
        <taxon>Lodderomyces</taxon>
    </lineage>
</organism>